<evidence type="ECO:0000256" key="2">
    <source>
        <dbReference type="SAM" id="Phobius"/>
    </source>
</evidence>
<dbReference type="RefSeq" id="WP_212756919.1">
    <property type="nucleotide sequence ID" value="NZ_CP053069.1"/>
</dbReference>
<feature type="transmembrane region" description="Helical" evidence="2">
    <location>
        <begin position="177"/>
        <end position="198"/>
    </location>
</feature>
<organism evidence="3 4">
    <name type="scientific">Usitatibacter rugosus</name>
    <dbReference type="NCBI Taxonomy" id="2732067"/>
    <lineage>
        <taxon>Bacteria</taxon>
        <taxon>Pseudomonadati</taxon>
        <taxon>Pseudomonadota</taxon>
        <taxon>Betaproteobacteria</taxon>
        <taxon>Nitrosomonadales</taxon>
        <taxon>Usitatibacteraceae</taxon>
        <taxon>Usitatibacter</taxon>
    </lineage>
</organism>
<dbReference type="GO" id="GO:0015293">
    <property type="term" value="F:symporter activity"/>
    <property type="evidence" value="ECO:0007669"/>
    <property type="project" value="InterPro"/>
</dbReference>
<dbReference type="Proteomes" id="UP000501534">
    <property type="component" value="Chromosome"/>
</dbReference>
<keyword evidence="2" id="KW-0472">Membrane</keyword>
<dbReference type="Gene3D" id="1.20.1250.20">
    <property type="entry name" value="MFS general substrate transporter like domains"/>
    <property type="match status" value="2"/>
</dbReference>
<feature type="transmembrane region" description="Helical" evidence="2">
    <location>
        <begin position="152"/>
        <end position="171"/>
    </location>
</feature>
<accession>A0A6M4GVB9</accession>
<feature type="transmembrane region" description="Helical" evidence="2">
    <location>
        <begin position="38"/>
        <end position="55"/>
    </location>
</feature>
<feature type="transmembrane region" description="Helical" evidence="2">
    <location>
        <begin position="396"/>
        <end position="420"/>
    </location>
</feature>
<dbReference type="Pfam" id="PF13347">
    <property type="entry name" value="MFS_2"/>
    <property type="match status" value="1"/>
</dbReference>
<feature type="transmembrane region" description="Helical" evidence="2">
    <location>
        <begin position="76"/>
        <end position="96"/>
    </location>
</feature>
<keyword evidence="4" id="KW-1185">Reference proteome</keyword>
<dbReference type="PANTHER" id="PTHR11328:SF24">
    <property type="entry name" value="MAJOR FACILITATOR SUPERFAMILY (MFS) PROFILE DOMAIN-CONTAINING PROTEIN"/>
    <property type="match status" value="1"/>
</dbReference>
<reference evidence="3 4" key="1">
    <citation type="submission" date="2020-04" db="EMBL/GenBank/DDBJ databases">
        <title>Usitatibacter rugosus gen. nov., sp. nov. and Usitatibacter palustris sp. nov., novel members of Usitatibacteraceae fam. nov. within the order Nitrosomonadales isolated from soil.</title>
        <authorList>
            <person name="Huber K.J."/>
            <person name="Neumann-Schaal M."/>
            <person name="Geppert A."/>
            <person name="Luckner M."/>
            <person name="Wanner G."/>
            <person name="Overmann J."/>
        </authorList>
    </citation>
    <scope>NUCLEOTIDE SEQUENCE [LARGE SCALE GENOMIC DNA]</scope>
    <source>
        <strain evidence="3 4">0125_3</strain>
    </source>
</reference>
<feature type="transmembrane region" description="Helical" evidence="2">
    <location>
        <begin position="316"/>
        <end position="340"/>
    </location>
</feature>
<feature type="transmembrane region" description="Helical" evidence="2">
    <location>
        <begin position="229"/>
        <end position="251"/>
    </location>
</feature>
<evidence type="ECO:0000256" key="1">
    <source>
        <dbReference type="ARBA" id="ARBA00009617"/>
    </source>
</evidence>
<dbReference type="GO" id="GO:0008643">
    <property type="term" value="P:carbohydrate transport"/>
    <property type="evidence" value="ECO:0007669"/>
    <property type="project" value="InterPro"/>
</dbReference>
<evidence type="ECO:0000313" key="3">
    <source>
        <dbReference type="EMBL" id="QJR09597.1"/>
    </source>
</evidence>
<gene>
    <name evidence="3" type="primary">yjmB</name>
    <name evidence="3" type="ORF">DSM104443_00646</name>
</gene>
<proteinExistence type="inferred from homology"/>
<dbReference type="InterPro" id="IPR039672">
    <property type="entry name" value="MFS_2"/>
</dbReference>
<evidence type="ECO:0000313" key="4">
    <source>
        <dbReference type="Proteomes" id="UP000501534"/>
    </source>
</evidence>
<dbReference type="EMBL" id="CP053069">
    <property type="protein sequence ID" value="QJR09597.1"/>
    <property type="molecule type" value="Genomic_DNA"/>
</dbReference>
<name>A0A6M4GVB9_9PROT</name>
<keyword evidence="2" id="KW-0812">Transmembrane</keyword>
<dbReference type="PANTHER" id="PTHR11328">
    <property type="entry name" value="MAJOR FACILITATOR SUPERFAMILY DOMAIN-CONTAINING PROTEIN"/>
    <property type="match status" value="1"/>
</dbReference>
<comment type="similarity">
    <text evidence="1">Belongs to the sodium:galactoside symporter (TC 2.A.2) family.</text>
</comment>
<feature type="transmembrane region" description="Helical" evidence="2">
    <location>
        <begin position="263"/>
        <end position="282"/>
    </location>
</feature>
<sequence>MARASSPRLAAYGFLGFPLAMAALPIYVHVPHFYADTLGLSLASVGALLLAARFLDAIQDPLLGWWSDRRRDKRGGRWAFVMAGAPLMALGMVGLFNPPAWPASQLGYWLIANLVIVYTAFSLVTISYQAYGAEISDDVSERTRVTAWREGFALLGVFLAAALPEVLKQAMGDREGFARFTWFFVPICLAAASIAILLSPPALVKPPPVDGRIFAAFTTPMRNLRFRRLGLVFMLNGIAASIPATLVLFFIEDVVKRPQLTAVFLIAYFAAGAAGLPGWVWLARRIGKKKAWLVGMGVSILAFVWAYSLGAGDTTAYFAICVLSGLGLGADLALPPSLLADVIDDDERNGLGRSEGAYFGLWNLATKMNLALAAGLSLPLLGAFGYAPKAANGPEALFVLSAIYALLPCALKALAAIALWRSP</sequence>
<protein>
    <submittedName>
        <fullName evidence="3">Putative symporter YjmB</fullName>
    </submittedName>
</protein>
<dbReference type="SUPFAM" id="SSF103473">
    <property type="entry name" value="MFS general substrate transporter"/>
    <property type="match status" value="1"/>
</dbReference>
<keyword evidence="2" id="KW-1133">Transmembrane helix</keyword>
<dbReference type="AlphaFoldDB" id="A0A6M4GVB9"/>
<feature type="transmembrane region" description="Helical" evidence="2">
    <location>
        <begin position="108"/>
        <end position="131"/>
    </location>
</feature>
<dbReference type="InterPro" id="IPR036259">
    <property type="entry name" value="MFS_trans_sf"/>
</dbReference>
<dbReference type="KEGG" id="uru:DSM104443_00646"/>
<dbReference type="GO" id="GO:0005886">
    <property type="term" value="C:plasma membrane"/>
    <property type="evidence" value="ECO:0007669"/>
    <property type="project" value="TreeGrafter"/>
</dbReference>
<feature type="transmembrane region" description="Helical" evidence="2">
    <location>
        <begin position="361"/>
        <end position="384"/>
    </location>
</feature>
<feature type="transmembrane region" description="Helical" evidence="2">
    <location>
        <begin position="291"/>
        <end position="310"/>
    </location>
</feature>